<evidence type="ECO:0000313" key="6">
    <source>
        <dbReference type="Proteomes" id="UP000725002"/>
    </source>
</evidence>
<protein>
    <submittedName>
        <fullName evidence="5">Type II pantothenate kinase</fullName>
        <ecNumber evidence="5">2.7.1.33</ecNumber>
    </submittedName>
</protein>
<gene>
    <name evidence="5" type="primary">coaW</name>
    <name evidence="5" type="ORF">IAB75_02040</name>
</gene>
<keyword evidence="2" id="KW-0067">ATP-binding</keyword>
<reference evidence="5" key="1">
    <citation type="submission" date="2020-10" db="EMBL/GenBank/DDBJ databases">
        <authorList>
            <person name="Gilroy R."/>
        </authorList>
    </citation>
    <scope>NUCLEOTIDE SEQUENCE</scope>
    <source>
        <strain evidence="5">G3-8215</strain>
    </source>
</reference>
<dbReference type="GO" id="GO:0005524">
    <property type="term" value="F:ATP binding"/>
    <property type="evidence" value="ECO:0007669"/>
    <property type="project" value="UniProtKB-KW"/>
</dbReference>
<evidence type="ECO:0000256" key="2">
    <source>
        <dbReference type="ARBA" id="ARBA00022840"/>
    </source>
</evidence>
<reference evidence="5" key="2">
    <citation type="journal article" date="2021" name="PeerJ">
        <title>Extensive microbial diversity within the chicken gut microbiome revealed by metagenomics and culture.</title>
        <authorList>
            <person name="Gilroy R."/>
            <person name="Ravi A."/>
            <person name="Getino M."/>
            <person name="Pursley I."/>
            <person name="Horton D.L."/>
            <person name="Alikhan N.F."/>
            <person name="Baker D."/>
            <person name="Gharbi K."/>
            <person name="Hall N."/>
            <person name="Watson M."/>
            <person name="Adriaenssens E.M."/>
            <person name="Foster-Nyarko E."/>
            <person name="Jarju S."/>
            <person name="Secka A."/>
            <person name="Antonio M."/>
            <person name="Oren A."/>
            <person name="Chaudhuri R.R."/>
            <person name="La Ragione R."/>
            <person name="Hildebrand F."/>
            <person name="Pallen M.J."/>
        </authorList>
    </citation>
    <scope>NUCLEOTIDE SEQUENCE</scope>
    <source>
        <strain evidence="5">G3-8215</strain>
    </source>
</reference>
<evidence type="ECO:0000256" key="3">
    <source>
        <dbReference type="ARBA" id="ARBA00022993"/>
    </source>
</evidence>
<dbReference type="CDD" id="cd24085">
    <property type="entry name" value="ASKHA_NBD_PanK-II_bac"/>
    <property type="match status" value="1"/>
</dbReference>
<dbReference type="SUPFAM" id="SSF53067">
    <property type="entry name" value="Actin-like ATPase domain"/>
    <property type="match status" value="1"/>
</dbReference>
<dbReference type="GO" id="GO:0005829">
    <property type="term" value="C:cytosol"/>
    <property type="evidence" value="ECO:0007669"/>
    <property type="project" value="TreeGrafter"/>
</dbReference>
<organism evidence="5 6">
    <name type="scientific">Candidatus Cryptobacteroides avicola</name>
    <dbReference type="NCBI Taxonomy" id="2840757"/>
    <lineage>
        <taxon>Bacteria</taxon>
        <taxon>Pseudomonadati</taxon>
        <taxon>Bacteroidota</taxon>
        <taxon>Bacteroidia</taxon>
        <taxon>Bacteroidales</taxon>
        <taxon>Candidatus Cryptobacteroides</taxon>
    </lineage>
</organism>
<keyword evidence="5" id="KW-0808">Transferase</keyword>
<dbReference type="EC" id="2.7.1.33" evidence="5"/>
<dbReference type="GO" id="GO:0015937">
    <property type="term" value="P:coenzyme A biosynthetic process"/>
    <property type="evidence" value="ECO:0007669"/>
    <property type="project" value="UniProtKB-KW"/>
</dbReference>
<dbReference type="InterPro" id="IPR043129">
    <property type="entry name" value="ATPase_NBD"/>
</dbReference>
<dbReference type="PANTHER" id="PTHR12280:SF20">
    <property type="entry name" value="4'-PHOSPHOPANTETHEINE PHOSPHATASE"/>
    <property type="match status" value="1"/>
</dbReference>
<evidence type="ECO:0000256" key="4">
    <source>
        <dbReference type="SAM" id="MobiDB-lite"/>
    </source>
</evidence>
<dbReference type="GO" id="GO:0004594">
    <property type="term" value="F:pantothenate kinase activity"/>
    <property type="evidence" value="ECO:0007669"/>
    <property type="project" value="UniProtKB-EC"/>
</dbReference>
<dbReference type="Gene3D" id="3.30.420.40">
    <property type="match status" value="1"/>
</dbReference>
<dbReference type="InterPro" id="IPR004567">
    <property type="entry name" value="Type_II_PanK"/>
</dbReference>
<dbReference type="NCBIfam" id="NF009842">
    <property type="entry name" value="PRK13317.1"/>
    <property type="match status" value="1"/>
</dbReference>
<proteinExistence type="predicted"/>
<keyword evidence="1" id="KW-0547">Nucleotide-binding</keyword>
<keyword evidence="5" id="KW-0418">Kinase</keyword>
<sequence length="302" mass="31815">MMITLGIDVGGSTTKIVGVENGEIRSPQWITAADPVSSLFGAFGKYTYDNGISLNDIDHVMLTGAGSAYISGPLYGLPTFRVDEFMANALGARFRSGLERMVVVSMGTGTSFVRVDGDSVTHLGGLAVGGGTLQGLSSLLLKTRDVRKVTALAMKGDLNNVDLHIGDICRTDLPGLPMDVTASNFGKADQTSSREDVAAGLVNMIYQTIGSSANFIARNTGIDDFVLIGNMSLLPQCDVQFDRIAKLYGLKFHIPEYREYRTALGAALSEAGIHAVQVISDDSGTGSHPGRRTESAAGGSAE</sequence>
<dbReference type="PANTHER" id="PTHR12280">
    <property type="entry name" value="PANTOTHENATE KINASE"/>
    <property type="match status" value="1"/>
</dbReference>
<comment type="caution">
    <text evidence="5">The sequence shown here is derived from an EMBL/GenBank/DDBJ whole genome shotgun (WGS) entry which is preliminary data.</text>
</comment>
<dbReference type="AlphaFoldDB" id="A0A940IGX7"/>
<dbReference type="Pfam" id="PF03630">
    <property type="entry name" value="Fumble"/>
    <property type="match status" value="1"/>
</dbReference>
<name>A0A940IGX7_9BACT</name>
<accession>A0A940IGX7</accession>
<dbReference type="EMBL" id="JADILV010000012">
    <property type="protein sequence ID" value="MBO8482887.1"/>
    <property type="molecule type" value="Genomic_DNA"/>
</dbReference>
<feature type="region of interest" description="Disordered" evidence="4">
    <location>
        <begin position="279"/>
        <end position="302"/>
    </location>
</feature>
<keyword evidence="3" id="KW-0173">Coenzyme A biosynthesis</keyword>
<evidence type="ECO:0000256" key="1">
    <source>
        <dbReference type="ARBA" id="ARBA00022741"/>
    </source>
</evidence>
<dbReference type="Proteomes" id="UP000725002">
    <property type="component" value="Unassembled WGS sequence"/>
</dbReference>
<evidence type="ECO:0000313" key="5">
    <source>
        <dbReference type="EMBL" id="MBO8482887.1"/>
    </source>
</evidence>